<dbReference type="AlphaFoldDB" id="A0A2K1P8H2"/>
<protein>
    <submittedName>
        <fullName evidence="2">CRISPR-associated protein Cas5</fullName>
    </submittedName>
</protein>
<dbReference type="InterPro" id="IPR021124">
    <property type="entry name" value="CRISPR-assoc_prot_Cas5"/>
</dbReference>
<comment type="caution">
    <text evidence="2">The sequence shown here is derived from an EMBL/GenBank/DDBJ whole genome shotgun (WGS) entry which is preliminary data.</text>
</comment>
<dbReference type="GO" id="GO:0043571">
    <property type="term" value="P:maintenance of CRISPR repeat elements"/>
    <property type="evidence" value="ECO:0007669"/>
    <property type="project" value="InterPro"/>
</dbReference>
<dbReference type="Pfam" id="PF09704">
    <property type="entry name" value="Cas_Cas5d"/>
    <property type="match status" value="1"/>
</dbReference>
<sequence length="242" mass="27316">MALVFDITGEYAMFRKFYTTTSSASYPFPPPTAVGGLIAAIIGVENKSENKAHLASYWESLYGNRIAISILSPTQWFTTSINLWNNKDPKKGIHNIIKHQFVKRPKYRIYVEGPIEEKLKPFLEEGSFVFTPYLGTAYSFANIHYIGSFNPLKIEDDEARIKSIIPADIKPKINLKKTHGIFKDIVPLQMDKERGLTKSLSVFYPANIDTGIFVDNPEEIGGVLVGNDEIVWLPEWSRKPSG</sequence>
<keyword evidence="3" id="KW-1185">Reference proteome</keyword>
<dbReference type="EMBL" id="AZRN01000025">
    <property type="protein sequence ID" value="PNR99090.1"/>
    <property type="molecule type" value="Genomic_DNA"/>
</dbReference>
<keyword evidence="1" id="KW-0051">Antiviral defense</keyword>
<evidence type="ECO:0000313" key="3">
    <source>
        <dbReference type="Proteomes" id="UP000236604"/>
    </source>
</evidence>
<accession>A0A2K1P8H2</accession>
<dbReference type="NCBIfam" id="TIGR02592">
    <property type="entry name" value="cas_Cas5h"/>
    <property type="match status" value="1"/>
</dbReference>
<organism evidence="2 3">
    <name type="scientific">Petrotoga mexicana DSM 14811</name>
    <dbReference type="NCBI Taxonomy" id="1122954"/>
    <lineage>
        <taxon>Bacteria</taxon>
        <taxon>Thermotogati</taxon>
        <taxon>Thermotogota</taxon>
        <taxon>Thermotogae</taxon>
        <taxon>Petrotogales</taxon>
        <taxon>Petrotogaceae</taxon>
        <taxon>Petrotoga</taxon>
    </lineage>
</organism>
<dbReference type="InterPro" id="IPR013421">
    <property type="entry name" value="CRISPR-assoc_prot_Cas5_HALMA"/>
</dbReference>
<dbReference type="Proteomes" id="UP000236604">
    <property type="component" value="Unassembled WGS sequence"/>
</dbReference>
<reference evidence="2 3" key="1">
    <citation type="submission" date="2013-12" db="EMBL/GenBank/DDBJ databases">
        <title>Comparative genomics of Petrotoga isolates.</title>
        <authorList>
            <person name="Nesbo C.L."/>
            <person name="Charchuk R."/>
            <person name="Chow K."/>
        </authorList>
    </citation>
    <scope>NUCLEOTIDE SEQUENCE [LARGE SCALE GENOMIC DNA]</scope>
    <source>
        <strain evidence="2 3">DSM 14811</strain>
    </source>
</reference>
<dbReference type="GO" id="GO:0051607">
    <property type="term" value="P:defense response to virus"/>
    <property type="evidence" value="ECO:0007669"/>
    <property type="project" value="UniProtKB-KW"/>
</dbReference>
<name>A0A2K1P8H2_9BACT</name>
<gene>
    <name evidence="2" type="ORF">X927_06670</name>
</gene>
<dbReference type="NCBIfam" id="TIGR02593">
    <property type="entry name" value="CRISPR_cas5"/>
    <property type="match status" value="1"/>
</dbReference>
<proteinExistence type="predicted"/>
<evidence type="ECO:0000313" key="2">
    <source>
        <dbReference type="EMBL" id="PNR99090.1"/>
    </source>
</evidence>
<dbReference type="InterPro" id="IPR013422">
    <property type="entry name" value="CRISPR-assoc_prot_Cas5_N"/>
</dbReference>
<evidence type="ECO:0000256" key="1">
    <source>
        <dbReference type="ARBA" id="ARBA00023118"/>
    </source>
</evidence>
<dbReference type="Gene3D" id="3.30.70.2660">
    <property type="match status" value="1"/>
</dbReference>
<dbReference type="RefSeq" id="WP_103077275.1">
    <property type="nucleotide sequence ID" value="NZ_AZRN01000025.1"/>
</dbReference>